<sequence>MDVREIAERLRTVEYHLRLMADALGGTEHQFTKLVVQNNLSEKETESFFSLCEEMNKRMEEQKAEGFLNFHPLFNEFSSLLTSKLNPRDAVYACINEKVYLSLMLEFKKFV</sequence>
<keyword evidence="2" id="KW-1185">Reference proteome</keyword>
<dbReference type="Gene3D" id="1.10.3750.10">
    <property type="entry name" value="YhaI-like"/>
    <property type="match status" value="1"/>
</dbReference>
<comment type="caution">
    <text evidence="1">The sequence shown here is derived from an EMBL/GenBank/DDBJ whole genome shotgun (WGS) entry which is preliminary data.</text>
</comment>
<proteinExistence type="predicted"/>
<accession>A0A3D8GLF0</accession>
<name>A0A3D8GLF0_9BACI</name>
<dbReference type="InterPro" id="IPR035945">
    <property type="entry name" value="YhaI-like_sf"/>
</dbReference>
<evidence type="ECO:0000313" key="1">
    <source>
        <dbReference type="EMBL" id="RDU35300.1"/>
    </source>
</evidence>
<dbReference type="InterPro" id="IPR015058">
    <property type="entry name" value="DUF1878"/>
</dbReference>
<evidence type="ECO:0000313" key="2">
    <source>
        <dbReference type="Proteomes" id="UP000257144"/>
    </source>
</evidence>
<dbReference type="AlphaFoldDB" id="A0A3D8GLF0"/>
<gene>
    <name evidence="1" type="ORF">DRW41_18625</name>
</gene>
<dbReference type="EMBL" id="QNQT01000011">
    <property type="protein sequence ID" value="RDU35300.1"/>
    <property type="molecule type" value="Genomic_DNA"/>
</dbReference>
<reference evidence="1 2" key="1">
    <citation type="submission" date="2018-07" db="EMBL/GenBank/DDBJ databases">
        <title>Bacillus sp. YLB-04 draft genome sequence.</title>
        <authorList>
            <person name="Yu L."/>
            <person name="Tang X."/>
        </authorList>
    </citation>
    <scope>NUCLEOTIDE SEQUENCE [LARGE SCALE GENOMIC DNA]</scope>
    <source>
        <strain evidence="1 2">YLB-04</strain>
    </source>
</reference>
<protein>
    <recommendedName>
        <fullName evidence="3">DUF1878 domain-containing protein</fullName>
    </recommendedName>
</protein>
<dbReference type="RefSeq" id="WP_115453538.1">
    <property type="nucleotide sequence ID" value="NZ_QNQT01000011.1"/>
</dbReference>
<dbReference type="Proteomes" id="UP000257144">
    <property type="component" value="Unassembled WGS sequence"/>
</dbReference>
<organism evidence="1 2">
    <name type="scientific">Neobacillus piezotolerans</name>
    <dbReference type="NCBI Taxonomy" id="2259171"/>
    <lineage>
        <taxon>Bacteria</taxon>
        <taxon>Bacillati</taxon>
        <taxon>Bacillota</taxon>
        <taxon>Bacilli</taxon>
        <taxon>Bacillales</taxon>
        <taxon>Bacillaceae</taxon>
        <taxon>Neobacillus</taxon>
    </lineage>
</organism>
<evidence type="ECO:0008006" key="3">
    <source>
        <dbReference type="Google" id="ProtNLM"/>
    </source>
</evidence>
<dbReference type="SUPFAM" id="SSF109915">
    <property type="entry name" value="Hypothetical protein YhaI"/>
    <property type="match status" value="1"/>
</dbReference>
<dbReference type="Pfam" id="PF08963">
    <property type="entry name" value="DUF1878"/>
    <property type="match status" value="1"/>
</dbReference>
<dbReference type="OrthoDB" id="2353223at2"/>